<feature type="transmembrane region" description="Helical" evidence="1">
    <location>
        <begin position="24"/>
        <end position="48"/>
    </location>
</feature>
<protein>
    <submittedName>
        <fullName evidence="2">Succinate dehydrogenase (Or fumarate reductase) cytochrome b subunit, b558 family</fullName>
    </submittedName>
</protein>
<dbReference type="InterPro" id="IPR034804">
    <property type="entry name" value="SQR/QFR_C/D"/>
</dbReference>
<dbReference type="Proteomes" id="UP000233387">
    <property type="component" value="Unassembled WGS sequence"/>
</dbReference>
<feature type="transmembrane region" description="Helical" evidence="1">
    <location>
        <begin position="68"/>
        <end position="92"/>
    </location>
</feature>
<accession>A0A2N3IK34</accession>
<feature type="transmembrane region" description="Helical" evidence="1">
    <location>
        <begin position="169"/>
        <end position="187"/>
    </location>
</feature>
<dbReference type="Gene3D" id="1.20.1300.10">
    <property type="entry name" value="Fumarate reductase/succinate dehydrogenase, transmembrane subunit"/>
    <property type="match status" value="1"/>
</dbReference>
<dbReference type="SUPFAM" id="SSF81343">
    <property type="entry name" value="Fumarate reductase respiratory complex transmembrane subunits"/>
    <property type="match status" value="1"/>
</dbReference>
<dbReference type="AlphaFoldDB" id="A0A2N3IK34"/>
<keyword evidence="1" id="KW-0472">Membrane</keyword>
<sequence length="270" mass="29666">MATATTQKTNWLVDMLTSSLGRKLIMALTGLFLILFLVVHLLGNLQLLKDDNGVSFNRYADFMGHNPLIQTISIGNFFFIALHIVTSIILTLRNRAARPVQYAYVNMGKSSSWASRNMMLLGTIILIFLVVHLQAFWAKSKFGGLSETTLDGKSVHNLYEATQIAFSELWIVILYVVSMVGLAFHLVHGFKSAFQTLGLNHKKYNALIHHVGVAFAVFVPAAYACIPVLMHTKQESLSLVALGSCLVVAGIVSAIVKPREERKMSEGGAG</sequence>
<dbReference type="GO" id="GO:0016020">
    <property type="term" value="C:membrane"/>
    <property type="evidence" value="ECO:0007669"/>
    <property type="project" value="InterPro"/>
</dbReference>
<keyword evidence="1" id="KW-1133">Transmembrane helix</keyword>
<evidence type="ECO:0000313" key="3">
    <source>
        <dbReference type="Proteomes" id="UP000233387"/>
    </source>
</evidence>
<keyword evidence="1" id="KW-0812">Transmembrane</keyword>
<dbReference type="EMBL" id="NKXO01000004">
    <property type="protein sequence ID" value="PKQ70583.1"/>
    <property type="molecule type" value="Genomic_DNA"/>
</dbReference>
<dbReference type="CDD" id="cd03498">
    <property type="entry name" value="SQR_TypeB_2_TM"/>
    <property type="match status" value="1"/>
</dbReference>
<dbReference type="NCBIfam" id="TIGR02046">
    <property type="entry name" value="sdhC_b558_fam"/>
    <property type="match status" value="1"/>
</dbReference>
<name>A0A2N3IK34_9BACT</name>
<feature type="transmembrane region" description="Helical" evidence="1">
    <location>
        <begin position="207"/>
        <end position="230"/>
    </location>
</feature>
<comment type="caution">
    <text evidence="2">The sequence shown here is derived from an EMBL/GenBank/DDBJ whole genome shotgun (WGS) entry which is preliminary data.</text>
</comment>
<dbReference type="RefSeq" id="WP_101357579.1">
    <property type="nucleotide sequence ID" value="NZ_NKXO01000004.1"/>
</dbReference>
<keyword evidence="3" id="KW-1185">Reference proteome</keyword>
<dbReference type="OrthoDB" id="9802842at2"/>
<proteinExistence type="predicted"/>
<organism evidence="2 3">
    <name type="scientific">Raineya orbicola</name>
    <dbReference type="NCBI Taxonomy" id="2016530"/>
    <lineage>
        <taxon>Bacteria</taxon>
        <taxon>Pseudomonadati</taxon>
        <taxon>Bacteroidota</taxon>
        <taxon>Cytophagia</taxon>
        <taxon>Cytophagales</taxon>
        <taxon>Raineyaceae</taxon>
        <taxon>Raineya</taxon>
    </lineage>
</organism>
<dbReference type="InterPro" id="IPR011138">
    <property type="entry name" value="Cytochrome_b-558"/>
</dbReference>
<evidence type="ECO:0000313" key="2">
    <source>
        <dbReference type="EMBL" id="PKQ70583.1"/>
    </source>
</evidence>
<feature type="transmembrane region" description="Helical" evidence="1">
    <location>
        <begin position="118"/>
        <end position="137"/>
    </location>
</feature>
<feature type="transmembrane region" description="Helical" evidence="1">
    <location>
        <begin position="236"/>
        <end position="256"/>
    </location>
</feature>
<gene>
    <name evidence="2" type="ORF">Rain11_0313</name>
</gene>
<evidence type="ECO:0000256" key="1">
    <source>
        <dbReference type="SAM" id="Phobius"/>
    </source>
</evidence>
<reference evidence="2 3" key="1">
    <citation type="submission" date="2017-06" db="EMBL/GenBank/DDBJ databases">
        <title>Raineya orbicola gen. nov., sp. nov. a slightly thermophilic bacterium of the phylum Bacteroidetes and the description of Raineyaceae fam. nov.</title>
        <authorList>
            <person name="Albuquerque L."/>
            <person name="Polonia A.R.M."/>
            <person name="Barroso C."/>
            <person name="Froufe H.J.C."/>
            <person name="Lage O."/>
            <person name="Lobo-Da-Cunha A."/>
            <person name="Egas C."/>
            <person name="Da Costa M.S."/>
        </authorList>
    </citation>
    <scope>NUCLEOTIDE SEQUENCE [LARGE SCALE GENOMIC DNA]</scope>
    <source>
        <strain evidence="2 3">SPSPC-11</strain>
    </source>
</reference>